<feature type="region of interest" description="Disordered" evidence="9">
    <location>
        <begin position="548"/>
        <end position="568"/>
    </location>
</feature>
<dbReference type="Gene3D" id="2.130.10.10">
    <property type="entry name" value="YVTN repeat-like/Quinoprotein amine dehydrogenase"/>
    <property type="match status" value="2"/>
</dbReference>
<dbReference type="GO" id="GO:0003743">
    <property type="term" value="F:translation initiation factor activity"/>
    <property type="evidence" value="ECO:0000318"/>
    <property type="project" value="GO_Central"/>
</dbReference>
<dbReference type="OrthoDB" id="2194683at2759"/>
<keyword evidence="5" id="KW-0677">Repeat</keyword>
<dbReference type="InterPro" id="IPR013979">
    <property type="entry name" value="TIF_beta_prop-like"/>
</dbReference>
<comment type="function">
    <text evidence="8">Functions in the early steps of protein synthesis of a small number of specific mRNAs. Acts by directing the binding of methionyl-tRNAi to 40S ribosomal subunits. In contrast to the eIF-2 complex, it binds methionyl-tRNAi to 40S subunits in a codon-dependent manner, whereas the eIF-2 complex binds methionyl-tRNAi to 40S subunits in a GTP-dependent manner.</text>
</comment>
<feature type="region of interest" description="Disordered" evidence="9">
    <location>
        <begin position="414"/>
        <end position="444"/>
    </location>
</feature>
<dbReference type="GO" id="GO:0043022">
    <property type="term" value="F:ribosome binding"/>
    <property type="evidence" value="ECO:0000318"/>
    <property type="project" value="GO_Central"/>
</dbReference>
<evidence type="ECO:0000256" key="6">
    <source>
        <dbReference type="ARBA" id="ARBA00022845"/>
    </source>
</evidence>
<dbReference type="Pfam" id="PF08662">
    <property type="entry name" value="eIF2A"/>
    <property type="match status" value="1"/>
</dbReference>
<feature type="domain" description="Translation initiation factor beta propellor-like" evidence="10">
    <location>
        <begin position="213"/>
        <end position="406"/>
    </location>
</feature>
<evidence type="ECO:0000256" key="4">
    <source>
        <dbReference type="ARBA" id="ARBA00022574"/>
    </source>
</evidence>
<dbReference type="PANTHER" id="PTHR13227:SF0">
    <property type="entry name" value="EUKARYOTIC TRANSLATION INITIATION FACTOR 2A"/>
    <property type="match status" value="1"/>
</dbReference>
<evidence type="ECO:0000313" key="11">
    <source>
        <dbReference type="EMBL" id="GAQ89685.1"/>
    </source>
</evidence>
<evidence type="ECO:0000256" key="9">
    <source>
        <dbReference type="SAM" id="MobiDB-lite"/>
    </source>
</evidence>
<keyword evidence="7 8" id="KW-0648">Protein biosynthesis</keyword>
<evidence type="ECO:0000256" key="1">
    <source>
        <dbReference type="ARBA" id="ARBA00009573"/>
    </source>
</evidence>
<keyword evidence="4" id="KW-0853">WD repeat</keyword>
<keyword evidence="6 8" id="KW-0810">Translation regulation</keyword>
<dbReference type="GO" id="GO:0006417">
    <property type="term" value="P:regulation of translation"/>
    <property type="evidence" value="ECO:0007669"/>
    <property type="project" value="UniProtKB-KW"/>
</dbReference>
<dbReference type="PANTHER" id="PTHR13227">
    <property type="entry name" value="EUKARYOTIC TRANSLATION INITIATION FACTOR 2A"/>
    <property type="match status" value="1"/>
</dbReference>
<dbReference type="PIRSF" id="PIRSF017222">
    <property type="entry name" value="eIF2A"/>
    <property type="match status" value="1"/>
</dbReference>
<evidence type="ECO:0000256" key="5">
    <source>
        <dbReference type="ARBA" id="ARBA00022737"/>
    </source>
</evidence>
<evidence type="ECO:0000313" key="12">
    <source>
        <dbReference type="Proteomes" id="UP000054558"/>
    </source>
</evidence>
<dbReference type="GO" id="GO:0003729">
    <property type="term" value="F:mRNA binding"/>
    <property type="evidence" value="ECO:0000318"/>
    <property type="project" value="GO_Central"/>
</dbReference>
<accession>A0A1Y1IFR7</accession>
<dbReference type="GO" id="GO:0000049">
    <property type="term" value="F:tRNA binding"/>
    <property type="evidence" value="ECO:0000318"/>
    <property type="project" value="GO_Central"/>
</dbReference>
<sequence length="584" mass="63284">MGDTVQRILVRAKDGIALLKAPPEEVKPVDTFTRTQGLQTQFSADGKLLAIVKPSGSGVSIIDVASSKELRTIPASNVMGIAFSPKNTFLQTFQKAGAPGEKNLVLWSLATGEAAFQQSQKTFSKLSWPSIQFSDDETVAGRCVTNEVHLYDPQDFSRGIVDKLRVPGVAAMQLGFDPPSHIACYVPELKGAPASVRIYERANMASGQPVARRSFFKSSTVKFFFNRGTTAVLVLAASDVDKTNQSYYGDTALHYLACDGSNECTVPLSKEGPIHDVQWSPSGKDFVVVHGFMPSKATLLDSRCKTLHDFGSGPRNMVKWSPHGRFICLAGFGNLPGDVEIWERSQLKLLGKTRAPMTVTCEWGPSGRYLLCATTSPRLQVDNGIKILKYDGRLVYQQPYDQLYQAEWAPAARDVFPDLPPSPKASKSDEASTSGQAAAAAQEKKPYIAPKPVAYVHPHAATSASIKSALFGDDDKPKALSRSAQRNKKKREKKEADGQDADGEGVAVDSLAAQVQATQIEEAEIPGETGKKIRAVQKKLRQIDELKKKAADAGGAGALPPAQREKLGQEAALRQELEDLQKTL</sequence>
<name>A0A1Y1IFR7_KLENI</name>
<gene>
    <name evidence="11" type="ORF">KFL_005500080</name>
</gene>
<dbReference type="InterPro" id="IPR011387">
    <property type="entry name" value="TIF2A"/>
</dbReference>
<dbReference type="InterPro" id="IPR015943">
    <property type="entry name" value="WD40/YVTN_repeat-like_dom_sf"/>
</dbReference>
<dbReference type="OMA" id="RCCAYSP"/>
<reference evidence="11 12" key="1">
    <citation type="journal article" date="2014" name="Nat. Commun.">
        <title>Klebsormidium flaccidum genome reveals primary factors for plant terrestrial adaptation.</title>
        <authorList>
            <person name="Hori K."/>
            <person name="Maruyama F."/>
            <person name="Fujisawa T."/>
            <person name="Togashi T."/>
            <person name="Yamamoto N."/>
            <person name="Seo M."/>
            <person name="Sato S."/>
            <person name="Yamada T."/>
            <person name="Mori H."/>
            <person name="Tajima N."/>
            <person name="Moriyama T."/>
            <person name="Ikeuchi M."/>
            <person name="Watanabe M."/>
            <person name="Wada H."/>
            <person name="Kobayashi K."/>
            <person name="Saito M."/>
            <person name="Masuda T."/>
            <person name="Sasaki-Sekimoto Y."/>
            <person name="Mashiguchi K."/>
            <person name="Awai K."/>
            <person name="Shimojima M."/>
            <person name="Masuda S."/>
            <person name="Iwai M."/>
            <person name="Nobusawa T."/>
            <person name="Narise T."/>
            <person name="Kondo S."/>
            <person name="Saito H."/>
            <person name="Sato R."/>
            <person name="Murakawa M."/>
            <person name="Ihara Y."/>
            <person name="Oshima-Yamada Y."/>
            <person name="Ohtaka K."/>
            <person name="Satoh M."/>
            <person name="Sonobe K."/>
            <person name="Ishii M."/>
            <person name="Ohtani R."/>
            <person name="Kanamori-Sato M."/>
            <person name="Honoki R."/>
            <person name="Miyazaki D."/>
            <person name="Mochizuki H."/>
            <person name="Umetsu J."/>
            <person name="Higashi K."/>
            <person name="Shibata D."/>
            <person name="Kamiya Y."/>
            <person name="Sato N."/>
            <person name="Nakamura Y."/>
            <person name="Tabata S."/>
            <person name="Ida S."/>
            <person name="Kurokawa K."/>
            <person name="Ohta H."/>
        </authorList>
    </citation>
    <scope>NUCLEOTIDE SEQUENCE [LARGE SCALE GENOMIC DNA]</scope>
    <source>
        <strain evidence="11 12">NIES-2285</strain>
    </source>
</reference>
<keyword evidence="12" id="KW-1185">Reference proteome</keyword>
<dbReference type="EMBL" id="DF237499">
    <property type="protein sequence ID" value="GAQ89685.1"/>
    <property type="molecule type" value="Genomic_DNA"/>
</dbReference>
<feature type="region of interest" description="Disordered" evidence="9">
    <location>
        <begin position="467"/>
        <end position="510"/>
    </location>
</feature>
<evidence type="ECO:0000256" key="3">
    <source>
        <dbReference type="ARBA" id="ARBA00022540"/>
    </source>
</evidence>
<dbReference type="Proteomes" id="UP000054558">
    <property type="component" value="Unassembled WGS sequence"/>
</dbReference>
<evidence type="ECO:0000256" key="7">
    <source>
        <dbReference type="ARBA" id="ARBA00022917"/>
    </source>
</evidence>
<proteinExistence type="inferred from homology"/>
<evidence type="ECO:0000256" key="2">
    <source>
        <dbReference type="ARBA" id="ARBA00013819"/>
    </source>
</evidence>
<organism evidence="11 12">
    <name type="scientific">Klebsormidium nitens</name>
    <name type="common">Green alga</name>
    <name type="synonym">Ulothrix nitens</name>
    <dbReference type="NCBI Taxonomy" id="105231"/>
    <lineage>
        <taxon>Eukaryota</taxon>
        <taxon>Viridiplantae</taxon>
        <taxon>Streptophyta</taxon>
        <taxon>Klebsormidiophyceae</taxon>
        <taxon>Klebsormidiales</taxon>
        <taxon>Klebsormidiaceae</taxon>
        <taxon>Klebsormidium</taxon>
    </lineage>
</organism>
<dbReference type="AlphaFoldDB" id="A0A1Y1IFR7"/>
<protein>
    <recommendedName>
        <fullName evidence="2 8">Eukaryotic translation initiation factor 2A</fullName>
        <shortName evidence="8">eIF-2A</shortName>
    </recommendedName>
</protein>
<comment type="similarity">
    <text evidence="1 8">Belongs to the WD repeat EIF2A family.</text>
</comment>
<evidence type="ECO:0000256" key="8">
    <source>
        <dbReference type="PIRNR" id="PIRNR017222"/>
    </source>
</evidence>
<keyword evidence="3 8" id="KW-0396">Initiation factor</keyword>
<dbReference type="STRING" id="105231.A0A1Y1IFR7"/>
<dbReference type="SUPFAM" id="SSF82171">
    <property type="entry name" value="DPP6 N-terminal domain-like"/>
    <property type="match status" value="1"/>
</dbReference>
<evidence type="ECO:0000259" key="10">
    <source>
        <dbReference type="Pfam" id="PF08662"/>
    </source>
</evidence>